<dbReference type="Proteomes" id="UP000250043">
    <property type="component" value="Unassembled WGS sequence"/>
</dbReference>
<accession>A0A8E2DVL8</accession>
<keyword evidence="3" id="KW-1185">Reference proteome</keyword>
<feature type="region of interest" description="Disordered" evidence="1">
    <location>
        <begin position="448"/>
        <end position="816"/>
    </location>
</feature>
<feature type="compositionally biased region" description="Polar residues" evidence="1">
    <location>
        <begin position="356"/>
        <end position="368"/>
    </location>
</feature>
<feature type="compositionally biased region" description="Low complexity" evidence="1">
    <location>
        <begin position="776"/>
        <end position="798"/>
    </location>
</feature>
<feature type="compositionally biased region" description="Basic and acidic residues" evidence="1">
    <location>
        <begin position="608"/>
        <end position="618"/>
    </location>
</feature>
<feature type="region of interest" description="Disordered" evidence="1">
    <location>
        <begin position="285"/>
        <end position="310"/>
    </location>
</feature>
<dbReference type="EMBL" id="KV722330">
    <property type="protein sequence ID" value="OCH96491.1"/>
    <property type="molecule type" value="Genomic_DNA"/>
</dbReference>
<dbReference type="OrthoDB" id="3358646at2759"/>
<evidence type="ECO:0000313" key="3">
    <source>
        <dbReference type="Proteomes" id="UP000250043"/>
    </source>
</evidence>
<evidence type="ECO:0000256" key="1">
    <source>
        <dbReference type="SAM" id="MobiDB-lite"/>
    </source>
</evidence>
<feature type="region of interest" description="Disordered" evidence="1">
    <location>
        <begin position="349"/>
        <end position="368"/>
    </location>
</feature>
<proteinExistence type="predicted"/>
<feature type="compositionally biased region" description="Basic and acidic residues" evidence="1">
    <location>
        <begin position="520"/>
        <end position="534"/>
    </location>
</feature>
<evidence type="ECO:0000313" key="2">
    <source>
        <dbReference type="EMBL" id="OCH96491.1"/>
    </source>
</evidence>
<dbReference type="PANTHER" id="PTHR38696:SF1">
    <property type="entry name" value="MEDIATOR OF RNA POLYMERASE II TRANSCRIPTION SUBUNIT 13"/>
    <property type="match status" value="1"/>
</dbReference>
<organism evidence="2 3">
    <name type="scientific">Obba rivulosa</name>
    <dbReference type="NCBI Taxonomy" id="1052685"/>
    <lineage>
        <taxon>Eukaryota</taxon>
        <taxon>Fungi</taxon>
        <taxon>Dikarya</taxon>
        <taxon>Basidiomycota</taxon>
        <taxon>Agaricomycotina</taxon>
        <taxon>Agaricomycetes</taxon>
        <taxon>Polyporales</taxon>
        <taxon>Gelatoporiaceae</taxon>
        <taxon>Obba</taxon>
    </lineage>
</organism>
<sequence length="904" mass="96744">MALPGPPPPHNPPIFTLYPSNGNANASQFIPRKEFIRDQRVVSTFSLLALSGPGFVRLYSFPKFVISALDRLLRQQNLITSVREHPDKNFYEFCLDKRPWASPKNPDSEKLIVGILAIVLQCGYSFLSTIDYGREPDDRLAIAFSKPVGLSTGVAQHLNGSTVTLTQPGVAPFAISFVSATVLRVIGPPLNSTPAILQAVRGAWPRGVGSEKKVGDVTYEFKYKGYKFFQADTFGTDSLHEILTLLKSLDSHGYTLLTSISLTKRSRVKDLWIFMGPAEVSPFLDSAAPSPANSSKELRRESASYPSMGTFAPLHDGSQLHARAASDTTPLTSSPLKPPGPQAIRAQDNVLRKNSPKTQVPDNSPTYSTALLPGAIQVVPSDSTISMDMTGVGSFHGRAGSKPRTPEVFYATSGAGLRYEYNPWQATLMMASQPFDAEGGEEQIVMTNSTPFPTTATVGSRQRGMSLENRTAGPTGPRAQPPRPRTASSPLSVPPAGERPPSREQQQAPEGGDTHSAGSEVKRASSSPERDSVKPRNPTPPLLGPGIFRDSAFSSITGWTADIPHLDEKKPALAGVQEEEGKRDEEQPPALGRLSAGPAFPGAWAATPREEKRLDDVGGKAPPSAGPATSGQEQKERRLLSNPTTKMPEERIANVRTLSPETIQTNGDAARKSEAAFVGTMPDRTHRTAQRAPAAPTPAPSTSPSPPSRPPAPTQSHSAASREKRKSPLGNDLDSGWVLVNIDGQGSAQGKGKEVNARVGSPPRGRGEVRHPNAESTTPPSMRTTPRTRSSSNTPTPRGQLPGGNFTGAAKSSMSPAAKAIVIMDAVAIKEQEKEKAAAGSGLRRIFGKSRERGKESGSGEDLDRKASRNTGLQKSERSVFKNSPPQRSSPAPSRPAHKRLSIL</sequence>
<feature type="compositionally biased region" description="Polar residues" evidence="1">
    <location>
        <begin position="656"/>
        <end position="667"/>
    </location>
</feature>
<feature type="region of interest" description="Disordered" evidence="1">
    <location>
        <begin position="832"/>
        <end position="904"/>
    </location>
</feature>
<protein>
    <submittedName>
        <fullName evidence="2">Uncharacterized protein</fullName>
    </submittedName>
</protein>
<dbReference type="AlphaFoldDB" id="A0A8E2DVL8"/>
<reference evidence="2 3" key="1">
    <citation type="submission" date="2016-07" db="EMBL/GenBank/DDBJ databases">
        <title>Draft genome of the white-rot fungus Obba rivulosa 3A-2.</title>
        <authorList>
            <consortium name="DOE Joint Genome Institute"/>
            <person name="Miettinen O."/>
            <person name="Riley R."/>
            <person name="Acob R."/>
            <person name="Barry K."/>
            <person name="Cullen D."/>
            <person name="De Vries R."/>
            <person name="Hainaut M."/>
            <person name="Hatakka A."/>
            <person name="Henrissat B."/>
            <person name="Hilden K."/>
            <person name="Kuo R."/>
            <person name="Labutti K."/>
            <person name="Lipzen A."/>
            <person name="Makela M.R."/>
            <person name="Sandor L."/>
            <person name="Spatafora J.W."/>
            <person name="Grigoriev I.V."/>
            <person name="Hibbett D.S."/>
        </authorList>
    </citation>
    <scope>NUCLEOTIDE SEQUENCE [LARGE SCALE GENOMIC DNA]</scope>
    <source>
        <strain evidence="2 3">3A-2</strain>
    </source>
</reference>
<name>A0A8E2DVL8_9APHY</name>
<feature type="compositionally biased region" description="Pro residues" evidence="1">
    <location>
        <begin position="695"/>
        <end position="713"/>
    </location>
</feature>
<gene>
    <name evidence="2" type="ORF">OBBRIDRAFT_829917</name>
</gene>
<feature type="compositionally biased region" description="Low complexity" evidence="1">
    <location>
        <begin position="326"/>
        <end position="335"/>
    </location>
</feature>
<feature type="compositionally biased region" description="Basic and acidic residues" evidence="1">
    <location>
        <begin position="849"/>
        <end position="867"/>
    </location>
</feature>
<feature type="compositionally biased region" description="Polar residues" evidence="1">
    <location>
        <begin position="448"/>
        <end position="460"/>
    </location>
</feature>
<dbReference type="PANTHER" id="PTHR38696">
    <property type="entry name" value="MEDIATOR OF RNA POLYMERASE II TRANSCRIPTION SUBUNIT 13"/>
    <property type="match status" value="1"/>
</dbReference>
<feature type="region of interest" description="Disordered" evidence="1">
    <location>
        <begin position="322"/>
        <end position="343"/>
    </location>
</feature>